<dbReference type="PANTHER" id="PTHR22930">
    <property type="match status" value="1"/>
</dbReference>
<dbReference type="PANTHER" id="PTHR22930:SF259">
    <property type="entry name" value="OS08G0106900 PROTEIN"/>
    <property type="match status" value="1"/>
</dbReference>
<protein>
    <recommendedName>
        <fullName evidence="3">DUF8040 domain-containing protein</fullName>
    </recommendedName>
</protein>
<dbReference type="GeneID" id="20819441"/>
<dbReference type="InterPro" id="IPR045249">
    <property type="entry name" value="HARBI1-like"/>
</dbReference>
<sequence length="346" mass="39770">MQTTHAVMSLLHRRVYRRRRMLILAYMVYHYSAFLLKSSKRVSILSGALWIAEILNGNEDAFVETFRLSRDTYGGLLFDLVQRGGLRGTRHISPQEQLCLFLYFFGHNASSTNMQQRFQHSGQTISRHLRLIVLALRRLLPYYIRLPPEESPAHRVITTNPKFYPYFENCRMALDGTHIPASKTAPFHDRKGVTMNVLAACDFDLVFTFVLAGWEGSAGDGKPRTKEELFNLRHAQLRNCIERILFGILKMRFPVLSSGVRYDCAFQVDVVLALCVVHNFIRLRGIRNDRFEQEADVQLDAVDDGESNPPPNALPPEEPDNKAAKEWRNSITSRMGAVQWEQQLSR</sequence>
<proteinExistence type="predicted"/>
<feature type="transmembrane region" description="Helical" evidence="2">
    <location>
        <begin position="21"/>
        <end position="36"/>
    </location>
</feature>
<keyword evidence="2" id="KW-0472">Membrane</keyword>
<dbReference type="AlphaFoldDB" id="W4FEP6"/>
<keyword evidence="2" id="KW-1133">Transmembrane helix</keyword>
<feature type="compositionally biased region" description="Basic and acidic residues" evidence="1">
    <location>
        <begin position="319"/>
        <end position="328"/>
    </location>
</feature>
<feature type="domain" description="DUF8040" evidence="3">
    <location>
        <begin position="43"/>
        <end position="135"/>
    </location>
</feature>
<name>W4FEP6_APHAT</name>
<feature type="region of interest" description="Disordered" evidence="1">
    <location>
        <begin position="299"/>
        <end position="328"/>
    </location>
</feature>
<evidence type="ECO:0000259" key="3">
    <source>
        <dbReference type="Pfam" id="PF26138"/>
    </source>
</evidence>
<dbReference type="RefSeq" id="XP_009844546.1">
    <property type="nucleotide sequence ID" value="XM_009846244.1"/>
</dbReference>
<organism evidence="4">
    <name type="scientific">Aphanomyces astaci</name>
    <name type="common">Crayfish plague agent</name>
    <dbReference type="NCBI Taxonomy" id="112090"/>
    <lineage>
        <taxon>Eukaryota</taxon>
        <taxon>Sar</taxon>
        <taxon>Stramenopiles</taxon>
        <taxon>Oomycota</taxon>
        <taxon>Saprolegniomycetes</taxon>
        <taxon>Saprolegniales</taxon>
        <taxon>Verrucalvaceae</taxon>
        <taxon>Aphanomyces</taxon>
    </lineage>
</organism>
<dbReference type="VEuPathDB" id="FungiDB:H257_17445"/>
<evidence type="ECO:0000313" key="4">
    <source>
        <dbReference type="EMBL" id="ETV65967.1"/>
    </source>
</evidence>
<gene>
    <name evidence="4" type="ORF">H257_17445</name>
</gene>
<reference evidence="4" key="1">
    <citation type="submission" date="2013-12" db="EMBL/GenBank/DDBJ databases">
        <title>The Genome Sequence of Aphanomyces astaci APO3.</title>
        <authorList>
            <consortium name="The Broad Institute Genomics Platform"/>
            <person name="Russ C."/>
            <person name="Tyler B."/>
            <person name="van West P."/>
            <person name="Dieguez-Uribeondo J."/>
            <person name="Young S.K."/>
            <person name="Zeng Q."/>
            <person name="Gargeya S."/>
            <person name="Fitzgerald M."/>
            <person name="Abouelleil A."/>
            <person name="Alvarado L."/>
            <person name="Chapman S.B."/>
            <person name="Gainer-Dewar J."/>
            <person name="Goldberg J."/>
            <person name="Griggs A."/>
            <person name="Gujja S."/>
            <person name="Hansen M."/>
            <person name="Howarth C."/>
            <person name="Imamovic A."/>
            <person name="Ireland A."/>
            <person name="Larimer J."/>
            <person name="McCowan C."/>
            <person name="Murphy C."/>
            <person name="Pearson M."/>
            <person name="Poon T.W."/>
            <person name="Priest M."/>
            <person name="Roberts A."/>
            <person name="Saif S."/>
            <person name="Shea T."/>
            <person name="Sykes S."/>
            <person name="Wortman J."/>
            <person name="Nusbaum C."/>
            <person name="Birren B."/>
        </authorList>
    </citation>
    <scope>NUCLEOTIDE SEQUENCE [LARGE SCALE GENOMIC DNA]</scope>
    <source>
        <strain evidence="4">APO3</strain>
    </source>
</reference>
<keyword evidence="2" id="KW-0812">Transmembrane</keyword>
<dbReference type="Pfam" id="PF26138">
    <property type="entry name" value="DUF8040"/>
    <property type="match status" value="1"/>
</dbReference>
<evidence type="ECO:0000256" key="2">
    <source>
        <dbReference type="SAM" id="Phobius"/>
    </source>
</evidence>
<evidence type="ECO:0000256" key="1">
    <source>
        <dbReference type="SAM" id="MobiDB-lite"/>
    </source>
</evidence>
<dbReference type="InterPro" id="IPR058353">
    <property type="entry name" value="DUF8040"/>
</dbReference>
<dbReference type="OrthoDB" id="2430314at2759"/>
<dbReference type="EMBL" id="KI913220">
    <property type="protein sequence ID" value="ETV65967.1"/>
    <property type="molecule type" value="Genomic_DNA"/>
</dbReference>
<dbReference type="STRING" id="112090.W4FEP6"/>
<accession>W4FEP6</accession>